<dbReference type="InterPro" id="IPR013032">
    <property type="entry name" value="EGF-like_CS"/>
</dbReference>
<dbReference type="PROSITE" id="PS00022">
    <property type="entry name" value="EGF_1"/>
    <property type="match status" value="7"/>
</dbReference>
<sequence>ILSYNQLRCIPVHSFYGLRSLRVLTLHGNDISSVPEGSFNDLTSLSHLALGTNPLHCDCSLRWLSEWVKAGYKEPGIARCSSPESMADRLLLTTPTHRFQCKGPVDINIVAKCNACLSGPCKNNGTCSQDPVELYHCACPYGYKLMVVVVVMIMVVVMVVLMMVLIMVVVVIMVMVVMMVMVVVIMVVVVVMMVVMIMVVVMVVMIMVLIMVVVVVMIMVVVMVVLIMVVVVVIMVVMMVMVVVMMVVVGKDCTTPINTCIQNPCQHGGTCHLSESHKDGFSCSCPLGFEGQRCEINPDDCEDNDCENNATCVDGVNNYVCVCPPNYTGELCDEVIDHCVPGLNLCQHEAKCISLDRGFRCECPPGYSGKLCEVDNDDCTAHRCRHGAQCVDAVNGYTCTCPQGFSGLFCEHPPPMVLLQTSPCDQYECQNGAQCIVVQQEPTCRCPPGFAGPRCEKLITVNFVGKDSYVELASAKVRPQANISLQVATDKDNGILLYKGDNDPLALELYQGHVRLVYDSLSSPPTTVYSVETVNDGQFHSVELVMLNQTLNLVVDKGVPKSLGKLQKQPAVSINSPLYLGGIPTSTGLSALRQGTDRPLGGFHGCIHEVRINNELQDFKALPPQALGVSPGCKSCSVCRHGLCRAVEKDSMVCECHPGWAGPLCDQEARDPCLGHSCIQGKCVATGTSYVCKCAEGYGGALCDHKNDSANACSAFKSALPSPCLPSAENPCLGEVVREVIRRQKGYASCATASKVPVMECHGGCGPQCCQPTRSKRRKYVFQCTDGSSFVEEVERHLECGCRPCA</sequence>
<dbReference type="Proteomes" id="UP000299084">
    <property type="component" value="Unassembled WGS sequence"/>
</dbReference>
<feature type="disulfide bond" evidence="13">
    <location>
        <begin position="694"/>
        <end position="703"/>
    </location>
</feature>
<dbReference type="GO" id="GO:0050919">
    <property type="term" value="P:negative chemotaxis"/>
    <property type="evidence" value="ECO:0007669"/>
    <property type="project" value="TreeGrafter"/>
</dbReference>
<dbReference type="InterPro" id="IPR006207">
    <property type="entry name" value="Cys_knot_C"/>
</dbReference>
<keyword evidence="15" id="KW-1133">Transmembrane helix</keyword>
<dbReference type="PANTHER" id="PTHR45836">
    <property type="entry name" value="SLIT HOMOLOG"/>
    <property type="match status" value="1"/>
</dbReference>
<dbReference type="PROSITE" id="PS01225">
    <property type="entry name" value="CTCK_2"/>
    <property type="match status" value="1"/>
</dbReference>
<dbReference type="PROSITE" id="PS01187">
    <property type="entry name" value="EGF_CA"/>
    <property type="match status" value="1"/>
</dbReference>
<evidence type="ECO:0000256" key="11">
    <source>
        <dbReference type="ARBA" id="ARBA00053903"/>
    </source>
</evidence>
<dbReference type="Pfam" id="PF12661">
    <property type="entry name" value="hEGF"/>
    <property type="match status" value="1"/>
</dbReference>
<dbReference type="InterPro" id="IPR000483">
    <property type="entry name" value="Cys-rich_flank_reg_C"/>
</dbReference>
<proteinExistence type="predicted"/>
<dbReference type="GO" id="GO:0048513">
    <property type="term" value="P:animal organ development"/>
    <property type="evidence" value="ECO:0007669"/>
    <property type="project" value="UniProtKB-ARBA"/>
</dbReference>
<feature type="disulfide bond" evidence="13">
    <location>
        <begin position="285"/>
        <end position="294"/>
    </location>
</feature>
<evidence type="ECO:0000256" key="8">
    <source>
        <dbReference type="ARBA" id="ARBA00022902"/>
    </source>
</evidence>
<dbReference type="FunFam" id="2.10.25.10:FF:000099">
    <property type="entry name" value="Slit guidance ligand 2"/>
    <property type="match status" value="1"/>
</dbReference>
<dbReference type="SMART" id="SM00082">
    <property type="entry name" value="LRRCT"/>
    <property type="match status" value="1"/>
</dbReference>
<keyword evidence="3 13" id="KW-0245">EGF-like domain</keyword>
<dbReference type="CDD" id="cd00110">
    <property type="entry name" value="LamG"/>
    <property type="match status" value="1"/>
</dbReference>
<dbReference type="InterPro" id="IPR000742">
    <property type="entry name" value="EGF"/>
</dbReference>
<feature type="disulfide bond" evidence="14">
    <location>
        <begin position="606"/>
        <end position="633"/>
    </location>
</feature>
<keyword evidence="20" id="KW-1185">Reference proteome</keyword>
<gene>
    <name evidence="19" type="ORF">Cadr_000025715</name>
</gene>
<evidence type="ECO:0000313" key="20">
    <source>
        <dbReference type="Proteomes" id="UP000299084"/>
    </source>
</evidence>
<dbReference type="GO" id="GO:0048495">
    <property type="term" value="F:Roundabout binding"/>
    <property type="evidence" value="ECO:0007669"/>
    <property type="project" value="TreeGrafter"/>
</dbReference>
<keyword evidence="7" id="KW-0221">Differentiation</keyword>
<dbReference type="SMART" id="SM00282">
    <property type="entry name" value="LamG"/>
    <property type="match status" value="1"/>
</dbReference>
<dbReference type="Pfam" id="PF13855">
    <property type="entry name" value="LRR_8"/>
    <property type="match status" value="1"/>
</dbReference>
<keyword evidence="5" id="KW-0732">Signal</keyword>
<dbReference type="FunFam" id="2.60.120.200:FF:000047">
    <property type="entry name" value="Slit guidance ligand 3"/>
    <property type="match status" value="1"/>
</dbReference>
<name>A0A5N4CKT4_CAMDR</name>
<feature type="non-terminal residue" evidence="19">
    <location>
        <position position="1"/>
    </location>
</feature>
<keyword evidence="9 13" id="KW-1015">Disulfide bond</keyword>
<evidence type="ECO:0000256" key="6">
    <source>
        <dbReference type="ARBA" id="ARBA00022737"/>
    </source>
</evidence>
<dbReference type="InterPro" id="IPR009030">
    <property type="entry name" value="Growth_fac_rcpt_cys_sf"/>
</dbReference>
<evidence type="ECO:0000256" key="3">
    <source>
        <dbReference type="ARBA" id="ARBA00022536"/>
    </source>
</evidence>
<evidence type="ECO:0000256" key="14">
    <source>
        <dbReference type="PROSITE-ProRule" id="PRU00122"/>
    </source>
</evidence>
<dbReference type="EMBL" id="JWIN03000022">
    <property type="protein sequence ID" value="KAB1259539.1"/>
    <property type="molecule type" value="Genomic_DNA"/>
</dbReference>
<dbReference type="InterPro" id="IPR001881">
    <property type="entry name" value="EGF-like_Ca-bd_dom"/>
</dbReference>
<dbReference type="SMART" id="SM00369">
    <property type="entry name" value="LRR_TYP"/>
    <property type="match status" value="1"/>
</dbReference>
<feature type="domain" description="CTCK" evidence="16">
    <location>
        <begin position="732"/>
        <end position="806"/>
    </location>
</feature>
<evidence type="ECO:0000259" key="17">
    <source>
        <dbReference type="PROSITE" id="PS50025"/>
    </source>
</evidence>
<feature type="disulfide bond" evidence="13">
    <location>
        <begin position="401"/>
        <end position="410"/>
    </location>
</feature>
<feature type="domain" description="EGF-like" evidence="18">
    <location>
        <begin position="256"/>
        <end position="295"/>
    </location>
</feature>
<dbReference type="AlphaFoldDB" id="A0A5N4CKT4"/>
<dbReference type="GO" id="GO:0005509">
    <property type="term" value="F:calcium ion binding"/>
    <property type="evidence" value="ECO:0007669"/>
    <property type="project" value="InterPro"/>
</dbReference>
<dbReference type="InterPro" id="IPR003591">
    <property type="entry name" value="Leu-rich_rpt_typical-subtyp"/>
</dbReference>
<dbReference type="Pfam" id="PF02210">
    <property type="entry name" value="Laminin_G_2"/>
    <property type="match status" value="1"/>
</dbReference>
<feature type="disulfide bond" evidence="13">
    <location>
        <begin position="323"/>
        <end position="332"/>
    </location>
</feature>
<comment type="caution">
    <text evidence="19">The sequence shown here is derived from an EMBL/GenBank/DDBJ whole genome shotgun (WGS) entry which is preliminary data.</text>
</comment>
<dbReference type="SMART" id="SM00041">
    <property type="entry name" value="CT"/>
    <property type="match status" value="1"/>
</dbReference>
<dbReference type="InterPro" id="IPR013320">
    <property type="entry name" value="ConA-like_dom_sf"/>
</dbReference>
<dbReference type="InterPro" id="IPR001791">
    <property type="entry name" value="Laminin_G"/>
</dbReference>
<evidence type="ECO:0000256" key="12">
    <source>
        <dbReference type="ARBA" id="ARBA00074175"/>
    </source>
</evidence>
<feature type="transmembrane region" description="Helical" evidence="15">
    <location>
        <begin position="225"/>
        <end position="249"/>
    </location>
</feature>
<feature type="domain" description="EGF-like" evidence="18">
    <location>
        <begin position="297"/>
        <end position="333"/>
    </location>
</feature>
<dbReference type="SUPFAM" id="SSF49899">
    <property type="entry name" value="Concanavalin A-like lectins/glucanases"/>
    <property type="match status" value="1"/>
</dbReference>
<evidence type="ECO:0000256" key="9">
    <source>
        <dbReference type="ARBA" id="ARBA00023157"/>
    </source>
</evidence>
<dbReference type="InterPro" id="IPR001611">
    <property type="entry name" value="Leu-rich_rpt"/>
</dbReference>
<dbReference type="GO" id="GO:0008201">
    <property type="term" value="F:heparin binding"/>
    <property type="evidence" value="ECO:0007669"/>
    <property type="project" value="TreeGrafter"/>
</dbReference>
<evidence type="ECO:0000256" key="2">
    <source>
        <dbReference type="ARBA" id="ARBA00022525"/>
    </source>
</evidence>
<feature type="domain" description="EGF-like" evidence="18">
    <location>
        <begin position="669"/>
        <end position="704"/>
    </location>
</feature>
<feature type="disulfide bond" evidence="13">
    <location>
        <begin position="673"/>
        <end position="683"/>
    </location>
</feature>
<dbReference type="PROSITE" id="PS00010">
    <property type="entry name" value="ASX_HYDROXYL"/>
    <property type="match status" value="2"/>
</dbReference>
<dbReference type="FunFam" id="2.10.25.10:FF:000062">
    <property type="entry name" value="Slit guidance ligand 2"/>
    <property type="match status" value="1"/>
</dbReference>
<dbReference type="FunFam" id="2.10.25.10:FF:000045">
    <property type="entry name" value="Slit guidance ligand 2"/>
    <property type="match status" value="1"/>
</dbReference>
<feature type="domain" description="EGF-like" evidence="18">
    <location>
        <begin position="335"/>
        <end position="373"/>
    </location>
</feature>
<evidence type="ECO:0000313" key="19">
    <source>
        <dbReference type="EMBL" id="KAB1259539.1"/>
    </source>
</evidence>
<evidence type="ECO:0000259" key="18">
    <source>
        <dbReference type="PROSITE" id="PS50026"/>
    </source>
</evidence>
<feature type="transmembrane region" description="Helical" evidence="15">
    <location>
        <begin position="141"/>
        <end position="161"/>
    </location>
</feature>
<feature type="domain" description="Laminin G" evidence="17">
    <location>
        <begin position="459"/>
        <end position="633"/>
    </location>
</feature>
<comment type="function">
    <text evidence="11">May act as molecular guidance cue in cellular migration, and function may be mediated by interaction with roundabout homolog receptors.</text>
</comment>
<dbReference type="PROSITE" id="PS01185">
    <property type="entry name" value="CTCK_1"/>
    <property type="match status" value="1"/>
</dbReference>
<dbReference type="PROSITE" id="PS51450">
    <property type="entry name" value="LRR"/>
    <property type="match status" value="1"/>
</dbReference>
<dbReference type="InterPro" id="IPR032675">
    <property type="entry name" value="LRR_dom_sf"/>
</dbReference>
<dbReference type="Gene3D" id="3.80.10.10">
    <property type="entry name" value="Ribonuclease Inhibitor"/>
    <property type="match status" value="1"/>
</dbReference>
<dbReference type="InterPro" id="IPR018097">
    <property type="entry name" value="EGF_Ca-bd_CS"/>
</dbReference>
<dbReference type="FunFam" id="2.10.25.10:FF:000063">
    <property type="entry name" value="Slit guidance ligand 2"/>
    <property type="match status" value="1"/>
</dbReference>
<dbReference type="SUPFAM" id="SSF52058">
    <property type="entry name" value="L domain-like"/>
    <property type="match status" value="1"/>
</dbReference>
<evidence type="ECO:0000259" key="16">
    <source>
        <dbReference type="PROSITE" id="PS01225"/>
    </source>
</evidence>
<dbReference type="FunFam" id="2.10.25.10:FF:000375">
    <property type="entry name" value="Slit guidance ligand 3"/>
    <property type="match status" value="1"/>
</dbReference>
<dbReference type="GO" id="GO:0007411">
    <property type="term" value="P:axon guidance"/>
    <property type="evidence" value="ECO:0007669"/>
    <property type="project" value="UniProtKB-ARBA"/>
</dbReference>
<reference evidence="19 20" key="1">
    <citation type="journal article" date="2019" name="Mol. Ecol. Resour.">
        <title>Improving Illumina assemblies with Hi-C and long reads: an example with the North African dromedary.</title>
        <authorList>
            <person name="Elbers J.P."/>
            <person name="Rogers M.F."/>
            <person name="Perelman P.L."/>
            <person name="Proskuryakova A.A."/>
            <person name="Serdyukova N.A."/>
            <person name="Johnson W.E."/>
            <person name="Horin P."/>
            <person name="Corander J."/>
            <person name="Murphy D."/>
            <person name="Burger P.A."/>
        </authorList>
    </citation>
    <scope>NUCLEOTIDE SEQUENCE [LARGE SCALE GENOMIC DNA]</scope>
    <source>
        <strain evidence="19">Drom800</strain>
        <tissue evidence="19">Blood</tissue>
    </source>
</reference>
<keyword evidence="10" id="KW-0325">Glycoprotein</keyword>
<feature type="disulfide bond" evidence="13">
    <location>
        <begin position="363"/>
        <end position="372"/>
    </location>
</feature>
<keyword evidence="15" id="KW-0812">Transmembrane</keyword>
<evidence type="ECO:0000256" key="15">
    <source>
        <dbReference type="SAM" id="Phobius"/>
    </source>
</evidence>
<feature type="transmembrane region" description="Helical" evidence="15">
    <location>
        <begin position="168"/>
        <end position="191"/>
    </location>
</feature>
<dbReference type="STRING" id="9838.ENSCDRP00005009759"/>
<comment type="subcellular location">
    <subcellularLocation>
        <location evidence="1">Secreted</location>
    </subcellularLocation>
</comment>
<dbReference type="InterPro" id="IPR000152">
    <property type="entry name" value="EGF-type_Asp/Asn_hydroxyl_site"/>
</dbReference>
<evidence type="ECO:0000256" key="5">
    <source>
        <dbReference type="ARBA" id="ARBA00022729"/>
    </source>
</evidence>
<dbReference type="SUPFAM" id="SSF57196">
    <property type="entry name" value="EGF/Laminin"/>
    <property type="match status" value="3"/>
</dbReference>
<dbReference type="InterPro" id="IPR051355">
    <property type="entry name" value="Notch/Slit_guidance"/>
</dbReference>
<feature type="domain" description="EGF-like" evidence="18">
    <location>
        <begin position="114"/>
        <end position="149"/>
    </location>
</feature>
<dbReference type="SMART" id="SM00181">
    <property type="entry name" value="EGF"/>
    <property type="match status" value="8"/>
</dbReference>
<evidence type="ECO:0000256" key="7">
    <source>
        <dbReference type="ARBA" id="ARBA00022782"/>
    </source>
</evidence>
<feature type="disulfide bond" evidence="13">
    <location>
        <begin position="446"/>
        <end position="455"/>
    </location>
</feature>
<feature type="domain" description="EGF-like" evidence="18">
    <location>
        <begin position="420"/>
        <end position="456"/>
    </location>
</feature>
<evidence type="ECO:0000256" key="1">
    <source>
        <dbReference type="ARBA" id="ARBA00004613"/>
    </source>
</evidence>
<accession>A0A5N4CKT4</accession>
<dbReference type="CDD" id="cd00054">
    <property type="entry name" value="EGF_CA"/>
    <property type="match status" value="4"/>
</dbReference>
<keyword evidence="15" id="KW-0472">Membrane</keyword>
<evidence type="ECO:0000256" key="4">
    <source>
        <dbReference type="ARBA" id="ARBA00022614"/>
    </source>
</evidence>
<keyword evidence="6" id="KW-0677">Repeat</keyword>
<feature type="domain" description="EGF-like" evidence="18">
    <location>
        <begin position="375"/>
        <end position="411"/>
    </location>
</feature>
<protein>
    <recommendedName>
        <fullName evidence="12">Slit homolog 3 protein</fullName>
    </recommendedName>
</protein>
<dbReference type="PROSITE" id="PS50025">
    <property type="entry name" value="LAM_G_DOMAIN"/>
    <property type="match status" value="1"/>
</dbReference>
<dbReference type="Pfam" id="PF00008">
    <property type="entry name" value="EGF"/>
    <property type="match status" value="5"/>
</dbReference>
<dbReference type="FunFam" id="2.10.25.10:FF:000053">
    <property type="entry name" value="Slit guidance ligand 2"/>
    <property type="match status" value="1"/>
</dbReference>
<dbReference type="PANTHER" id="PTHR45836:SF9">
    <property type="entry name" value="SLIT HOMOLOG 3 PROTEIN"/>
    <property type="match status" value="1"/>
</dbReference>
<dbReference type="FunFam" id="2.10.25.10:FF:000054">
    <property type="entry name" value="Slit guidance ligand 2"/>
    <property type="match status" value="1"/>
</dbReference>
<comment type="caution">
    <text evidence="13">Lacks conserved residue(s) required for the propagation of feature annotation.</text>
</comment>
<dbReference type="PROSITE" id="PS01186">
    <property type="entry name" value="EGF_2"/>
    <property type="match status" value="6"/>
</dbReference>
<dbReference type="GO" id="GO:0005615">
    <property type="term" value="C:extracellular space"/>
    <property type="evidence" value="ECO:0007669"/>
    <property type="project" value="UniProtKB-ARBA"/>
</dbReference>
<keyword evidence="8" id="KW-0524">Neurogenesis</keyword>
<dbReference type="SUPFAM" id="SSF57184">
    <property type="entry name" value="Growth factor receptor domain"/>
    <property type="match status" value="1"/>
</dbReference>
<organism evidence="19 20">
    <name type="scientific">Camelus dromedarius</name>
    <name type="common">Dromedary</name>
    <name type="synonym">Arabian camel</name>
    <dbReference type="NCBI Taxonomy" id="9838"/>
    <lineage>
        <taxon>Eukaryota</taxon>
        <taxon>Metazoa</taxon>
        <taxon>Chordata</taxon>
        <taxon>Craniata</taxon>
        <taxon>Vertebrata</taxon>
        <taxon>Euteleostomi</taxon>
        <taxon>Mammalia</taxon>
        <taxon>Eutheria</taxon>
        <taxon>Laurasiatheria</taxon>
        <taxon>Artiodactyla</taxon>
        <taxon>Tylopoda</taxon>
        <taxon>Camelidae</taxon>
        <taxon>Camelus</taxon>
    </lineage>
</organism>
<keyword evidence="4" id="KW-0433">Leucine-rich repeat</keyword>
<dbReference type="Gene3D" id="2.60.120.200">
    <property type="match status" value="1"/>
</dbReference>
<evidence type="ECO:0000256" key="10">
    <source>
        <dbReference type="ARBA" id="ARBA00023180"/>
    </source>
</evidence>
<evidence type="ECO:0000256" key="13">
    <source>
        <dbReference type="PROSITE-ProRule" id="PRU00076"/>
    </source>
</evidence>
<dbReference type="Gene3D" id="2.10.25.10">
    <property type="entry name" value="Laminin"/>
    <property type="match status" value="8"/>
</dbReference>
<dbReference type="SMART" id="SM00179">
    <property type="entry name" value="EGF_CA"/>
    <property type="match status" value="6"/>
</dbReference>
<keyword evidence="2" id="KW-0964">Secreted</keyword>
<feature type="transmembrane region" description="Helical" evidence="15">
    <location>
        <begin position="197"/>
        <end position="218"/>
    </location>
</feature>
<dbReference type="PROSITE" id="PS50026">
    <property type="entry name" value="EGF_3"/>
    <property type="match status" value="7"/>
</dbReference>